<dbReference type="Gene3D" id="3.40.190.10">
    <property type="entry name" value="Periplasmic binding protein-like II"/>
    <property type="match status" value="4"/>
</dbReference>
<evidence type="ECO:0008006" key="4">
    <source>
        <dbReference type="Google" id="ProtNLM"/>
    </source>
</evidence>
<proteinExistence type="predicted"/>
<comment type="caution">
    <text evidence="2">The sequence shown here is derived from an EMBL/GenBank/DDBJ whole genome shotgun (WGS) entry which is preliminary data.</text>
</comment>
<name>A0AAE0LGF6_9CHLO</name>
<dbReference type="AlphaFoldDB" id="A0AAE0LGF6"/>
<feature type="region of interest" description="Disordered" evidence="1">
    <location>
        <begin position="211"/>
        <end position="262"/>
    </location>
</feature>
<evidence type="ECO:0000313" key="3">
    <source>
        <dbReference type="Proteomes" id="UP001190700"/>
    </source>
</evidence>
<protein>
    <recommendedName>
        <fullName evidence="4">PBP domain-containing protein</fullName>
    </recommendedName>
</protein>
<evidence type="ECO:0000313" key="2">
    <source>
        <dbReference type="EMBL" id="KAK3283820.1"/>
    </source>
</evidence>
<dbReference type="SUPFAM" id="SSF53850">
    <property type="entry name" value="Periplasmic binding protein-like II"/>
    <property type="match status" value="2"/>
</dbReference>
<dbReference type="InterPro" id="IPR050962">
    <property type="entry name" value="Phosphate-bind_PstS"/>
</dbReference>
<accession>A0AAE0LGF6</accession>
<organism evidence="2 3">
    <name type="scientific">Cymbomonas tetramitiformis</name>
    <dbReference type="NCBI Taxonomy" id="36881"/>
    <lineage>
        <taxon>Eukaryota</taxon>
        <taxon>Viridiplantae</taxon>
        <taxon>Chlorophyta</taxon>
        <taxon>Pyramimonadophyceae</taxon>
        <taxon>Pyramimonadales</taxon>
        <taxon>Pyramimonadaceae</taxon>
        <taxon>Cymbomonas</taxon>
    </lineage>
</organism>
<dbReference type="PANTHER" id="PTHR42996">
    <property type="entry name" value="PHOSPHATE-BINDING PROTEIN PSTS"/>
    <property type="match status" value="1"/>
</dbReference>
<dbReference type="Proteomes" id="UP001190700">
    <property type="component" value="Unassembled WGS sequence"/>
</dbReference>
<feature type="non-terminal residue" evidence="2">
    <location>
        <position position="1"/>
    </location>
</feature>
<sequence>VGTSASATGWPHTFVLRDTNQGVSSFVKATEGSIGYSVYAEALHLNHAVARLKKGDVLLDASADTVEVALAEQAHSLLGDDEGAAGHLTTDLYTATVPPARVPADGLASDAPACCCARVPGSSAWPISGLTYIVMRKSTLRQGQTCAGRRQAVEFWRWFYRSEVVLHLARQTGFASLPASIRTLLAGAEPTALPCRHSVVAVRWRSLRARAKPTRERPRSVRGVRAPAPQAWQSRAAPQPSPPHRLTRFPEAGGPVEPAEKRRGMRLGAGALKMAEAAKSSKSVCGPLVQSPKVAYAGPGWTRWASPRARQQRKRLAKDIRCNGEQVLTEASPSVVPIGGPGMLADMFSLYAIRYQLEVSEPVSIQYAVVSPFNHTLDELLALNVMMGVASSHHLMTSPKVRVRVSGNGIPKWTAARESSTGLAPANFTELMALPVVGIGFAVVFNALSLQPHLRGEPLVLDVAALVAIFSGAVRSWGDPALSHMNPGLAALNASLEVVGLEQNTDDADIFAALLRRYDDRFAWQGMARTHPSHELVRADVMNSPFTIGFVPFTEGTHRLLGLARMRKGNGTEVPLSAASVAACAKDTYDESSGLYDLAARCRHVSLPSCASVLAGGVTLGFGLLRGVSRGPASRCCCAQRAELMMPHRAHGAPPLHLG</sequence>
<dbReference type="EMBL" id="LGRX02002643">
    <property type="protein sequence ID" value="KAK3283820.1"/>
    <property type="molecule type" value="Genomic_DNA"/>
</dbReference>
<dbReference type="PANTHER" id="PTHR42996:SF1">
    <property type="entry name" value="PHOSPHATE-BINDING PROTEIN PSTS"/>
    <property type="match status" value="1"/>
</dbReference>
<gene>
    <name evidence="2" type="ORF">CYMTET_8502</name>
</gene>
<keyword evidence="3" id="KW-1185">Reference proteome</keyword>
<evidence type="ECO:0000256" key="1">
    <source>
        <dbReference type="SAM" id="MobiDB-lite"/>
    </source>
</evidence>
<reference evidence="2 3" key="1">
    <citation type="journal article" date="2015" name="Genome Biol. Evol.">
        <title>Comparative Genomics of a Bacterivorous Green Alga Reveals Evolutionary Causalities and Consequences of Phago-Mixotrophic Mode of Nutrition.</title>
        <authorList>
            <person name="Burns J.A."/>
            <person name="Paasch A."/>
            <person name="Narechania A."/>
            <person name="Kim E."/>
        </authorList>
    </citation>
    <scope>NUCLEOTIDE SEQUENCE [LARGE SCALE GENOMIC DNA]</scope>
    <source>
        <strain evidence="2 3">PLY_AMNH</strain>
    </source>
</reference>